<dbReference type="Proteomes" id="UP001280121">
    <property type="component" value="Unassembled WGS sequence"/>
</dbReference>
<evidence type="ECO:0000256" key="1">
    <source>
        <dbReference type="SAM" id="MobiDB-lite"/>
    </source>
</evidence>
<evidence type="ECO:0000259" key="2">
    <source>
        <dbReference type="Pfam" id="PF09331"/>
    </source>
</evidence>
<dbReference type="PANTHER" id="PTHR48449">
    <property type="entry name" value="DUF1985 DOMAIN-CONTAINING PROTEIN"/>
    <property type="match status" value="1"/>
</dbReference>
<dbReference type="Pfam" id="PF09331">
    <property type="entry name" value="DUF1985"/>
    <property type="match status" value="1"/>
</dbReference>
<dbReference type="PANTHER" id="PTHR48449:SF1">
    <property type="entry name" value="DUF1985 DOMAIN-CONTAINING PROTEIN"/>
    <property type="match status" value="1"/>
</dbReference>
<protein>
    <recommendedName>
        <fullName evidence="2">DUF1985 domain-containing protein</fullName>
    </recommendedName>
</protein>
<dbReference type="EMBL" id="JANJYI010000003">
    <property type="protein sequence ID" value="KAK2655938.1"/>
    <property type="molecule type" value="Genomic_DNA"/>
</dbReference>
<feature type="domain" description="DUF1985" evidence="2">
    <location>
        <begin position="92"/>
        <end position="226"/>
    </location>
</feature>
<evidence type="ECO:0000313" key="3">
    <source>
        <dbReference type="EMBL" id="KAK2655938.1"/>
    </source>
</evidence>
<dbReference type="InterPro" id="IPR015410">
    <property type="entry name" value="DUF1985"/>
</dbReference>
<dbReference type="AlphaFoldDB" id="A0AAD9XAS4"/>
<reference evidence="3" key="1">
    <citation type="journal article" date="2023" name="Plant J.">
        <title>Genome sequences and population genomics provide insights into the demographic history, inbreeding, and mutation load of two 'living fossil' tree species of Dipteronia.</title>
        <authorList>
            <person name="Feng Y."/>
            <person name="Comes H.P."/>
            <person name="Chen J."/>
            <person name="Zhu S."/>
            <person name="Lu R."/>
            <person name="Zhang X."/>
            <person name="Li P."/>
            <person name="Qiu J."/>
            <person name="Olsen K.M."/>
            <person name="Qiu Y."/>
        </authorList>
    </citation>
    <scope>NUCLEOTIDE SEQUENCE</scope>
    <source>
        <strain evidence="3">KIB01</strain>
    </source>
</reference>
<sequence length="409" mass="47144">MEGNKRGKRVGDEEDTWQADDSLKTLEGNWYEGKLTRHNHFDALAHIDDALNLVPVEFADEDRRRFMASCFGHFLMMHREMKFSADIIHQLLLRELHHNGPTNEMHFMLGTQSVRFSKVKFYLITVLRFGVVPETTMYAVVKNGIHERYFPRVEEMSLEQIMGVVTSTDFGQTYDAVKLCLLYMMNWKLMGVDERFKILVWQFRLVEDLDEFDAFPWGAHVFRHSIHSFKHALDGRRDGLERRLQEKGADVHRVEMYNIYGLSHDLLIFALEVIPDLTKEVCVQRVTDLTPRILKWELTKQPRGKKLAKIFKARTGGGRRLYVEDDIDDMPPKVPDQTTLDGINGTDRTIDSEGSEPAAGGLRPSDSEGYETDPQRERHRYRRVRFSTPGHGTSVGDSRGGVGRDGEVS</sequence>
<proteinExistence type="predicted"/>
<comment type="caution">
    <text evidence="3">The sequence shown here is derived from an EMBL/GenBank/DDBJ whole genome shotgun (WGS) entry which is preliminary data.</text>
</comment>
<organism evidence="3 4">
    <name type="scientific">Dipteronia dyeriana</name>
    <dbReference type="NCBI Taxonomy" id="168575"/>
    <lineage>
        <taxon>Eukaryota</taxon>
        <taxon>Viridiplantae</taxon>
        <taxon>Streptophyta</taxon>
        <taxon>Embryophyta</taxon>
        <taxon>Tracheophyta</taxon>
        <taxon>Spermatophyta</taxon>
        <taxon>Magnoliopsida</taxon>
        <taxon>eudicotyledons</taxon>
        <taxon>Gunneridae</taxon>
        <taxon>Pentapetalae</taxon>
        <taxon>rosids</taxon>
        <taxon>malvids</taxon>
        <taxon>Sapindales</taxon>
        <taxon>Sapindaceae</taxon>
        <taxon>Hippocastanoideae</taxon>
        <taxon>Acereae</taxon>
        <taxon>Dipteronia</taxon>
    </lineage>
</organism>
<accession>A0AAD9XAS4</accession>
<name>A0AAD9XAS4_9ROSI</name>
<evidence type="ECO:0000313" key="4">
    <source>
        <dbReference type="Proteomes" id="UP001280121"/>
    </source>
</evidence>
<gene>
    <name evidence="3" type="ORF">Ddye_008990</name>
</gene>
<feature type="region of interest" description="Disordered" evidence="1">
    <location>
        <begin position="327"/>
        <end position="409"/>
    </location>
</feature>
<keyword evidence="4" id="KW-1185">Reference proteome</keyword>